<protein>
    <recommendedName>
        <fullName evidence="4">Nose resistant-to-fluoxetine protein N-terminal domain-containing protein</fullName>
    </recommendedName>
</protein>
<keyword evidence="2" id="KW-0812">Transmembrane</keyword>
<keyword evidence="2" id="KW-1133">Transmembrane helix</keyword>
<feature type="signal peptide" evidence="3">
    <location>
        <begin position="1"/>
        <end position="27"/>
    </location>
</feature>
<feature type="region of interest" description="Disordered" evidence="1">
    <location>
        <begin position="297"/>
        <end position="319"/>
    </location>
</feature>
<feature type="transmembrane region" description="Helical" evidence="2">
    <location>
        <begin position="255"/>
        <end position="278"/>
    </location>
</feature>
<evidence type="ECO:0000313" key="5">
    <source>
        <dbReference type="EMBL" id="KAK7497006.1"/>
    </source>
</evidence>
<evidence type="ECO:0000256" key="1">
    <source>
        <dbReference type="SAM" id="MobiDB-lite"/>
    </source>
</evidence>
<reference evidence="5 6" key="1">
    <citation type="journal article" date="2023" name="Sci. Data">
        <title>Genome assembly of the Korean intertidal mud-creeper Batillaria attramentaria.</title>
        <authorList>
            <person name="Patra A.K."/>
            <person name="Ho P.T."/>
            <person name="Jun S."/>
            <person name="Lee S.J."/>
            <person name="Kim Y."/>
            <person name="Won Y.J."/>
        </authorList>
    </citation>
    <scope>NUCLEOTIDE SEQUENCE [LARGE SCALE GENOMIC DNA]</scope>
    <source>
        <strain evidence="5">Wonlab-2016</strain>
    </source>
</reference>
<feature type="transmembrane region" description="Helical" evidence="2">
    <location>
        <begin position="439"/>
        <end position="460"/>
    </location>
</feature>
<dbReference type="AlphaFoldDB" id="A0ABD0LBP1"/>
<dbReference type="Pfam" id="PF20146">
    <property type="entry name" value="NRF"/>
    <property type="match status" value="1"/>
</dbReference>
<feature type="transmembrane region" description="Helical" evidence="2">
    <location>
        <begin position="395"/>
        <end position="419"/>
    </location>
</feature>
<sequence>MTAIKHLSAVCLSVLAVLCLRNPACLAQQHQRVVPPRSIMGDDLPYLGEEIPDELPLLNIENSLYSPTGFLESALKLLQHGEEALKAIQMGAQREVTAEANSSEADDRSGLFGAEQSYEKCLNDSTLFFAALNLNVPWAVQMMDSFGKPSPGAMAGNRQWPGAYEQCVTVRAIAEDGLTNTFSGQYCTLGITFKKDQPLLPGVAGDAGVCVPDSCSNGDAQRVLKQLFTELALPVDVNNIKRCQHEYPLDNLAKAAIVVFGCFGVLIALGTAVDIVLVQMPKWRLARMPTILGAGLDSSGGSSGETKPLLDSKKPTHAEEPGTLSKLLISFSVYTNGSKLLSTHQPAGSLTSVHGIRFYSMTWVVLGHTFSILQSNSDNAGPYRNEVYDDISFQMVANATLSVDTFFVLSGLLVAYLSLKEMDKSKGKVNWPMFYFHRFWRLTPVYMMVIFFNTALQPYLGSGPFWPDRDGSRKACEESWWTNMLYINNFAHLNYKCEGEGWYLANDMQFYMLSPLIFVPFFYSPWLGGIASGAGANQFDEYYIKPYCRMGPYIIGLIAGYILYRYGSKIRMNKIVVAIGWLAATGMALGSLFGLYDASKITDRVPLEVWESALWNAVGRTAWGISIAWVIIACHAGYGGFVNTILSWSALVPLSRLTYCIYLIHMSAQRTLVYSFQKPFYMSSVNIVMFQFALLVMCYLVGAIFSLSFEAPMMGLEKILLHGNKKKA</sequence>
<proteinExistence type="predicted"/>
<comment type="caution">
    <text evidence="5">The sequence shown here is derived from an EMBL/GenBank/DDBJ whole genome shotgun (WGS) entry which is preliminary data.</text>
</comment>
<dbReference type="InterPro" id="IPR006621">
    <property type="entry name" value="Nose-resist-to-fluoxetine_N"/>
</dbReference>
<feature type="transmembrane region" description="Helical" evidence="2">
    <location>
        <begin position="510"/>
        <end position="535"/>
    </location>
</feature>
<keyword evidence="6" id="KW-1185">Reference proteome</keyword>
<evidence type="ECO:0000259" key="4">
    <source>
        <dbReference type="SMART" id="SM00703"/>
    </source>
</evidence>
<evidence type="ECO:0000256" key="3">
    <source>
        <dbReference type="SAM" id="SignalP"/>
    </source>
</evidence>
<dbReference type="PANTHER" id="PTHR11161">
    <property type="entry name" value="O-ACYLTRANSFERASE"/>
    <property type="match status" value="1"/>
</dbReference>
<evidence type="ECO:0000313" key="6">
    <source>
        <dbReference type="Proteomes" id="UP001519460"/>
    </source>
</evidence>
<keyword evidence="2" id="KW-0472">Membrane</keyword>
<organism evidence="5 6">
    <name type="scientific">Batillaria attramentaria</name>
    <dbReference type="NCBI Taxonomy" id="370345"/>
    <lineage>
        <taxon>Eukaryota</taxon>
        <taxon>Metazoa</taxon>
        <taxon>Spiralia</taxon>
        <taxon>Lophotrochozoa</taxon>
        <taxon>Mollusca</taxon>
        <taxon>Gastropoda</taxon>
        <taxon>Caenogastropoda</taxon>
        <taxon>Sorbeoconcha</taxon>
        <taxon>Cerithioidea</taxon>
        <taxon>Batillariidae</taxon>
        <taxon>Batillaria</taxon>
    </lineage>
</organism>
<feature type="domain" description="Nose resistant-to-fluoxetine protein N-terminal" evidence="4">
    <location>
        <begin position="118"/>
        <end position="245"/>
    </location>
</feature>
<feature type="transmembrane region" description="Helical" evidence="2">
    <location>
        <begin position="685"/>
        <end position="707"/>
    </location>
</feature>
<feature type="transmembrane region" description="Helical" evidence="2">
    <location>
        <begin position="547"/>
        <end position="564"/>
    </location>
</feature>
<name>A0ABD0LBP1_9CAEN</name>
<dbReference type="InterPro" id="IPR002656">
    <property type="entry name" value="Acyl_transf_3_dom"/>
</dbReference>
<dbReference type="Pfam" id="PF01757">
    <property type="entry name" value="Acyl_transf_3"/>
    <property type="match status" value="1"/>
</dbReference>
<feature type="transmembrane region" description="Helical" evidence="2">
    <location>
        <begin position="576"/>
        <end position="596"/>
    </location>
</feature>
<feature type="compositionally biased region" description="Basic and acidic residues" evidence="1">
    <location>
        <begin position="308"/>
        <end position="319"/>
    </location>
</feature>
<dbReference type="Proteomes" id="UP001519460">
    <property type="component" value="Unassembled WGS sequence"/>
</dbReference>
<dbReference type="EMBL" id="JACVVK020000062">
    <property type="protein sequence ID" value="KAK7497006.1"/>
    <property type="molecule type" value="Genomic_DNA"/>
</dbReference>
<feature type="transmembrane region" description="Helical" evidence="2">
    <location>
        <begin position="645"/>
        <end position="664"/>
    </location>
</feature>
<gene>
    <name evidence="5" type="ORF">BaRGS_00011742</name>
</gene>
<dbReference type="PANTHER" id="PTHR11161:SF0">
    <property type="entry name" value="O-ACYLTRANSFERASE LIKE PROTEIN"/>
    <property type="match status" value="1"/>
</dbReference>
<dbReference type="SMART" id="SM00703">
    <property type="entry name" value="NRF"/>
    <property type="match status" value="1"/>
</dbReference>
<dbReference type="InterPro" id="IPR052728">
    <property type="entry name" value="O2_lipid_transport_reg"/>
</dbReference>
<feature type="chain" id="PRO_5044883859" description="Nose resistant-to-fluoxetine protein N-terminal domain-containing protein" evidence="3">
    <location>
        <begin position="28"/>
        <end position="728"/>
    </location>
</feature>
<evidence type="ECO:0000256" key="2">
    <source>
        <dbReference type="SAM" id="Phobius"/>
    </source>
</evidence>
<keyword evidence="3" id="KW-0732">Signal</keyword>
<feature type="transmembrane region" description="Helical" evidence="2">
    <location>
        <begin position="617"/>
        <end position="639"/>
    </location>
</feature>
<accession>A0ABD0LBP1</accession>